<gene>
    <name evidence="1" type="ORF">CA54_54060</name>
</gene>
<dbReference type="AlphaFoldDB" id="A0A5C6B5Y9"/>
<keyword evidence="2" id="KW-1185">Reference proteome</keyword>
<organism evidence="1 2">
    <name type="scientific">Symmachiella macrocystis</name>
    <dbReference type="NCBI Taxonomy" id="2527985"/>
    <lineage>
        <taxon>Bacteria</taxon>
        <taxon>Pseudomonadati</taxon>
        <taxon>Planctomycetota</taxon>
        <taxon>Planctomycetia</taxon>
        <taxon>Planctomycetales</taxon>
        <taxon>Planctomycetaceae</taxon>
        <taxon>Symmachiella</taxon>
    </lineage>
</organism>
<comment type="caution">
    <text evidence="1">The sequence shown here is derived from an EMBL/GenBank/DDBJ whole genome shotgun (WGS) entry which is preliminary data.</text>
</comment>
<dbReference type="OrthoDB" id="288725at2"/>
<protein>
    <submittedName>
        <fullName evidence="1">Uncharacterized protein</fullName>
    </submittedName>
</protein>
<name>A0A5C6B5Y9_9PLAN</name>
<reference evidence="1 2" key="1">
    <citation type="submission" date="2019-02" db="EMBL/GenBank/DDBJ databases">
        <title>Deep-cultivation of Planctomycetes and their phenomic and genomic characterization uncovers novel biology.</title>
        <authorList>
            <person name="Wiegand S."/>
            <person name="Jogler M."/>
            <person name="Boedeker C."/>
            <person name="Pinto D."/>
            <person name="Vollmers J."/>
            <person name="Rivas-Marin E."/>
            <person name="Kohn T."/>
            <person name="Peeters S.H."/>
            <person name="Heuer A."/>
            <person name="Rast P."/>
            <person name="Oberbeckmann S."/>
            <person name="Bunk B."/>
            <person name="Jeske O."/>
            <person name="Meyerdierks A."/>
            <person name="Storesund J.E."/>
            <person name="Kallscheuer N."/>
            <person name="Luecker S."/>
            <person name="Lage O.M."/>
            <person name="Pohl T."/>
            <person name="Merkel B.J."/>
            <person name="Hornburger P."/>
            <person name="Mueller R.-W."/>
            <person name="Bruemmer F."/>
            <person name="Labrenz M."/>
            <person name="Spormann A.M."/>
            <person name="Op Den Camp H."/>
            <person name="Overmann J."/>
            <person name="Amann R."/>
            <person name="Jetten M.S.M."/>
            <person name="Mascher T."/>
            <person name="Medema M.H."/>
            <person name="Devos D.P."/>
            <person name="Kaster A.-K."/>
            <person name="Ovreas L."/>
            <person name="Rohde M."/>
            <person name="Galperin M.Y."/>
            <person name="Jogler C."/>
        </authorList>
    </citation>
    <scope>NUCLEOTIDE SEQUENCE [LARGE SCALE GENOMIC DNA]</scope>
    <source>
        <strain evidence="1 2">CA54</strain>
    </source>
</reference>
<sequence>MTEPDAAAAPDGPTNEELKRALKAFKKRLKLTRTDDEARLGYGGMTSGRKSAITGITPPNQYPAAVWQELVKRGKLKHIGQGLYELVPV</sequence>
<evidence type="ECO:0000313" key="1">
    <source>
        <dbReference type="EMBL" id="TWU07002.1"/>
    </source>
</evidence>
<evidence type="ECO:0000313" key="2">
    <source>
        <dbReference type="Proteomes" id="UP000320735"/>
    </source>
</evidence>
<dbReference type="EMBL" id="SJPP01000003">
    <property type="protein sequence ID" value="TWU07002.1"/>
    <property type="molecule type" value="Genomic_DNA"/>
</dbReference>
<accession>A0A5C6B5Y9</accession>
<proteinExistence type="predicted"/>
<dbReference type="Proteomes" id="UP000320735">
    <property type="component" value="Unassembled WGS sequence"/>
</dbReference>
<dbReference type="RefSeq" id="WP_146373832.1">
    <property type="nucleotide sequence ID" value="NZ_SJPP01000003.1"/>
</dbReference>